<organism evidence="2 3">
    <name type="scientific">Halalkalibacter wakoensis JCM 9140</name>
    <dbReference type="NCBI Taxonomy" id="1236970"/>
    <lineage>
        <taxon>Bacteria</taxon>
        <taxon>Bacillati</taxon>
        <taxon>Bacillota</taxon>
        <taxon>Bacilli</taxon>
        <taxon>Bacillales</taxon>
        <taxon>Bacillaceae</taxon>
        <taxon>Halalkalibacter</taxon>
    </lineage>
</organism>
<dbReference type="EMBL" id="BAUT01000031">
    <property type="protein sequence ID" value="GAE26759.1"/>
    <property type="molecule type" value="Genomic_DNA"/>
</dbReference>
<keyword evidence="3" id="KW-1185">Reference proteome</keyword>
<dbReference type="InterPro" id="IPR019076">
    <property type="entry name" value="Spore_lipoprot_YhcN/YlaJ-like"/>
</dbReference>
<reference evidence="2" key="1">
    <citation type="journal article" date="2014" name="Genome Announc.">
        <title>Draft Genome Sequences of Three Alkaliphilic Bacillus Strains, Bacillus wakoensis JCM 9140T, Bacillus akibai JCM 9157T, and Bacillus hemicellulosilyticus JCM 9152T.</title>
        <authorList>
            <person name="Yuki M."/>
            <person name="Oshima K."/>
            <person name="Suda W."/>
            <person name="Oshida Y."/>
            <person name="Kitamura K."/>
            <person name="Iida T."/>
            <person name="Hattori M."/>
            <person name="Ohkuma M."/>
        </authorList>
    </citation>
    <scope>NUCLEOTIDE SEQUENCE [LARGE SCALE GENOMIC DNA]</scope>
    <source>
        <strain evidence="2">JCM 9140</strain>
    </source>
</reference>
<comment type="caution">
    <text evidence="2">The sequence shown here is derived from an EMBL/GenBank/DDBJ whole genome shotgun (WGS) entry which is preliminary data.</text>
</comment>
<dbReference type="STRING" id="1236970.JCM9140_2852"/>
<protein>
    <submittedName>
        <fullName evidence="2">Uncharacterized protein</fullName>
    </submittedName>
</protein>
<name>W4Q5V9_9BACI</name>
<feature type="chain" id="PRO_5004848089" evidence="1">
    <location>
        <begin position="23"/>
        <end position="159"/>
    </location>
</feature>
<feature type="signal peptide" evidence="1">
    <location>
        <begin position="1"/>
        <end position="22"/>
    </location>
</feature>
<gene>
    <name evidence="2" type="ORF">JCM9140_2852</name>
</gene>
<evidence type="ECO:0000256" key="1">
    <source>
        <dbReference type="SAM" id="SignalP"/>
    </source>
</evidence>
<dbReference type="AlphaFoldDB" id="W4Q5V9"/>
<dbReference type="RefSeq" id="WP_034746975.1">
    <property type="nucleotide sequence ID" value="NZ_BAUT01000031.1"/>
</dbReference>
<evidence type="ECO:0000313" key="2">
    <source>
        <dbReference type="EMBL" id="GAE26759.1"/>
    </source>
</evidence>
<sequence>MNKIMISLATAAVIASGFSVNAATEETINSTTQFENLNTSQHFYHAGYEGETVQEIMEQLNQIEGVYDGRVIVHDNNVVIGLSSLENNDEILAEVEQITRNIVDREFVRVVTEEHVVERIYALDDRLRTGTPFDTVSVYFNDILSDLAHERIRPAEHSR</sequence>
<accession>W4Q5V9</accession>
<proteinExistence type="predicted"/>
<keyword evidence="1" id="KW-0732">Signal</keyword>
<dbReference type="Proteomes" id="UP000018890">
    <property type="component" value="Unassembled WGS sequence"/>
</dbReference>
<dbReference type="Pfam" id="PF09580">
    <property type="entry name" value="Spore_YhcN_YlaJ"/>
    <property type="match status" value="1"/>
</dbReference>
<evidence type="ECO:0000313" key="3">
    <source>
        <dbReference type="Proteomes" id="UP000018890"/>
    </source>
</evidence>